<dbReference type="RefSeq" id="WP_169075514.1">
    <property type="nucleotide sequence ID" value="NZ_JABBXH010000003.1"/>
</dbReference>
<evidence type="ECO:0000256" key="1">
    <source>
        <dbReference type="ARBA" id="ARBA00004496"/>
    </source>
</evidence>
<evidence type="ECO:0000259" key="7">
    <source>
        <dbReference type="Pfam" id="PF21981"/>
    </source>
</evidence>
<dbReference type="InterPro" id="IPR053926">
    <property type="entry name" value="RecX_HTH_1st"/>
</dbReference>
<feature type="domain" description="RecX third three-helical" evidence="7">
    <location>
        <begin position="99"/>
        <end position="142"/>
    </location>
</feature>
<evidence type="ECO:0000313" key="10">
    <source>
        <dbReference type="Proteomes" id="UP000568664"/>
    </source>
</evidence>
<dbReference type="PANTHER" id="PTHR33602:SF1">
    <property type="entry name" value="REGULATORY PROTEIN RECX FAMILY PROTEIN"/>
    <property type="match status" value="1"/>
</dbReference>
<evidence type="ECO:0000256" key="5">
    <source>
        <dbReference type="HAMAP-Rule" id="MF_01114"/>
    </source>
</evidence>
<sequence>MNKEILHSAIGLLSRREHSEKELTQKLKVKQHPLDEIAPVIDYLVENNYLSNIRFAESVIRNKVNRGYGWQYIKQALKSKGIKREIYLAVLEEQSIDWYQQAQEAYQKRFGSSEILDQKDKAKRLRFLQYRGYSIDECMAALNTDYID</sequence>
<dbReference type="InterPro" id="IPR053924">
    <property type="entry name" value="RecX_HTH_2nd"/>
</dbReference>
<comment type="function">
    <text evidence="5">Modulates RecA activity.</text>
</comment>
<comment type="caution">
    <text evidence="9">The sequence shown here is derived from an EMBL/GenBank/DDBJ whole genome shotgun (WGS) entry which is preliminary data.</text>
</comment>
<evidence type="ECO:0000313" key="9">
    <source>
        <dbReference type="EMBL" id="NMP32205.1"/>
    </source>
</evidence>
<comment type="subcellular location">
    <subcellularLocation>
        <location evidence="1 5">Cytoplasm</location>
    </subcellularLocation>
</comment>
<reference evidence="9 10" key="1">
    <citation type="submission" date="2020-04" db="EMBL/GenBank/DDBJ databases">
        <title>Thalassotalea sp. M1531, isolated from the surface of marine red alga.</title>
        <authorList>
            <person name="Pang L."/>
            <person name="Lu D.-C."/>
        </authorList>
    </citation>
    <scope>NUCLEOTIDE SEQUENCE [LARGE SCALE GENOMIC DNA]</scope>
    <source>
        <strain evidence="9 10">M1531</strain>
    </source>
</reference>
<dbReference type="Gene3D" id="1.10.10.10">
    <property type="entry name" value="Winged helix-like DNA-binding domain superfamily/Winged helix DNA-binding domain"/>
    <property type="match status" value="3"/>
</dbReference>
<dbReference type="Pfam" id="PF21982">
    <property type="entry name" value="RecX_HTH1"/>
    <property type="match status" value="1"/>
</dbReference>
<evidence type="ECO:0000259" key="8">
    <source>
        <dbReference type="Pfam" id="PF21982"/>
    </source>
</evidence>
<dbReference type="Pfam" id="PF02631">
    <property type="entry name" value="RecX_HTH2"/>
    <property type="match status" value="1"/>
</dbReference>
<protein>
    <recommendedName>
        <fullName evidence="3 5">Regulatory protein RecX</fullName>
    </recommendedName>
</protein>
<dbReference type="GO" id="GO:0005737">
    <property type="term" value="C:cytoplasm"/>
    <property type="evidence" value="ECO:0007669"/>
    <property type="project" value="UniProtKB-SubCell"/>
</dbReference>
<dbReference type="PANTHER" id="PTHR33602">
    <property type="entry name" value="REGULATORY PROTEIN RECX FAMILY PROTEIN"/>
    <property type="match status" value="1"/>
</dbReference>
<accession>A0A7Y0LCR9</accession>
<proteinExistence type="inferred from homology"/>
<keyword evidence="10" id="KW-1185">Reference proteome</keyword>
<evidence type="ECO:0000259" key="6">
    <source>
        <dbReference type="Pfam" id="PF02631"/>
    </source>
</evidence>
<dbReference type="AlphaFoldDB" id="A0A7Y0LCR9"/>
<keyword evidence="4 5" id="KW-0963">Cytoplasm</keyword>
<dbReference type="Proteomes" id="UP000568664">
    <property type="component" value="Unassembled WGS sequence"/>
</dbReference>
<dbReference type="InterPro" id="IPR053925">
    <property type="entry name" value="RecX_HTH_3rd"/>
</dbReference>
<dbReference type="InterPro" id="IPR003783">
    <property type="entry name" value="Regulatory_RecX"/>
</dbReference>
<evidence type="ECO:0000256" key="3">
    <source>
        <dbReference type="ARBA" id="ARBA00018111"/>
    </source>
</evidence>
<evidence type="ECO:0000256" key="4">
    <source>
        <dbReference type="ARBA" id="ARBA00022490"/>
    </source>
</evidence>
<comment type="similarity">
    <text evidence="2 5">Belongs to the RecX family.</text>
</comment>
<gene>
    <name evidence="5" type="primary">recX</name>
    <name evidence="9" type="ORF">HII17_11545</name>
</gene>
<organism evidence="9 10">
    <name type="scientific">Thalassotalea algicola</name>
    <dbReference type="NCBI Taxonomy" id="2716224"/>
    <lineage>
        <taxon>Bacteria</taxon>
        <taxon>Pseudomonadati</taxon>
        <taxon>Pseudomonadota</taxon>
        <taxon>Gammaproteobacteria</taxon>
        <taxon>Alteromonadales</taxon>
        <taxon>Colwelliaceae</taxon>
        <taxon>Thalassotalea</taxon>
    </lineage>
</organism>
<dbReference type="EMBL" id="JABBXH010000003">
    <property type="protein sequence ID" value="NMP32205.1"/>
    <property type="molecule type" value="Genomic_DNA"/>
</dbReference>
<dbReference type="Pfam" id="PF21981">
    <property type="entry name" value="RecX_HTH3"/>
    <property type="match status" value="1"/>
</dbReference>
<name>A0A7Y0LCR9_9GAMM</name>
<evidence type="ECO:0000256" key="2">
    <source>
        <dbReference type="ARBA" id="ARBA00009695"/>
    </source>
</evidence>
<feature type="domain" description="RecX first three-helical" evidence="8">
    <location>
        <begin position="7"/>
        <end position="44"/>
    </location>
</feature>
<feature type="domain" description="RecX second three-helical" evidence="6">
    <location>
        <begin position="54"/>
        <end position="86"/>
    </location>
</feature>
<dbReference type="HAMAP" id="MF_01114">
    <property type="entry name" value="RecX"/>
    <property type="match status" value="1"/>
</dbReference>
<dbReference type="GO" id="GO:0006282">
    <property type="term" value="P:regulation of DNA repair"/>
    <property type="evidence" value="ECO:0007669"/>
    <property type="project" value="UniProtKB-UniRule"/>
</dbReference>
<dbReference type="InterPro" id="IPR036388">
    <property type="entry name" value="WH-like_DNA-bd_sf"/>
</dbReference>